<name>A0A7J7K775_BUGNE</name>
<comment type="caution">
    <text evidence="1">The sequence shown here is derived from an EMBL/GenBank/DDBJ whole genome shotgun (WGS) entry which is preliminary data.</text>
</comment>
<evidence type="ECO:0000313" key="1">
    <source>
        <dbReference type="EMBL" id="KAF6034087.1"/>
    </source>
</evidence>
<dbReference type="Proteomes" id="UP000593567">
    <property type="component" value="Unassembled WGS sequence"/>
</dbReference>
<dbReference type="AlphaFoldDB" id="A0A7J7K775"/>
<evidence type="ECO:0000313" key="2">
    <source>
        <dbReference type="Proteomes" id="UP000593567"/>
    </source>
</evidence>
<gene>
    <name evidence="1" type="ORF">EB796_007597</name>
</gene>
<organism evidence="1 2">
    <name type="scientific">Bugula neritina</name>
    <name type="common">Brown bryozoan</name>
    <name type="synonym">Sertularia neritina</name>
    <dbReference type="NCBI Taxonomy" id="10212"/>
    <lineage>
        <taxon>Eukaryota</taxon>
        <taxon>Metazoa</taxon>
        <taxon>Spiralia</taxon>
        <taxon>Lophotrochozoa</taxon>
        <taxon>Bryozoa</taxon>
        <taxon>Gymnolaemata</taxon>
        <taxon>Cheilostomatida</taxon>
        <taxon>Flustrina</taxon>
        <taxon>Buguloidea</taxon>
        <taxon>Bugulidae</taxon>
        <taxon>Bugula</taxon>
    </lineage>
</organism>
<accession>A0A7J7K775</accession>
<reference evidence="1" key="1">
    <citation type="submission" date="2020-06" db="EMBL/GenBank/DDBJ databases">
        <title>Draft genome of Bugula neritina, a colonial animal packing powerful symbionts and potential medicines.</title>
        <authorList>
            <person name="Rayko M."/>
        </authorList>
    </citation>
    <scope>NUCLEOTIDE SEQUENCE [LARGE SCALE GENOMIC DNA]</scope>
    <source>
        <strain evidence="1">Kwan_BN1</strain>
    </source>
</reference>
<protein>
    <submittedName>
        <fullName evidence="1">Uncharacterized protein</fullName>
    </submittedName>
</protein>
<dbReference type="EMBL" id="VXIV02001156">
    <property type="protein sequence ID" value="KAF6034087.1"/>
    <property type="molecule type" value="Genomic_DNA"/>
</dbReference>
<keyword evidence="2" id="KW-1185">Reference proteome</keyword>
<proteinExistence type="predicted"/>
<sequence>MEDGGNTGTPQKQVFVEETLLSTPIPLVESTRFEGRDSASSILDLNDLSTLSLKDNARPKPPATLFPVLFQITRVRRASHRVSQAQRVEFLDFLRNFLPQ</sequence>